<dbReference type="GO" id="GO:0003676">
    <property type="term" value="F:nucleic acid binding"/>
    <property type="evidence" value="ECO:0007669"/>
    <property type="project" value="InterPro"/>
</dbReference>
<dbReference type="InterPro" id="IPR052709">
    <property type="entry name" value="Transposase-MT_Hybrid"/>
</dbReference>
<dbReference type="STRING" id="105785.A0A2J7PCC7"/>
<protein>
    <recommendedName>
        <fullName evidence="1">Mos1 transposase HTH domain-containing protein</fullName>
    </recommendedName>
</protein>
<name>A0A2J7PCC7_9NEOP</name>
<dbReference type="AlphaFoldDB" id="A0A2J7PCC7"/>
<dbReference type="PANTHER" id="PTHR46060">
    <property type="entry name" value="MARINER MOS1 TRANSPOSASE-LIKE PROTEIN"/>
    <property type="match status" value="1"/>
</dbReference>
<dbReference type="Pfam" id="PF17906">
    <property type="entry name" value="HTH_48"/>
    <property type="match status" value="1"/>
</dbReference>
<gene>
    <name evidence="2" type="ORF">B7P43_G08677</name>
</gene>
<accession>A0A2J7PCC7</accession>
<organism evidence="2 3">
    <name type="scientific">Cryptotermes secundus</name>
    <dbReference type="NCBI Taxonomy" id="105785"/>
    <lineage>
        <taxon>Eukaryota</taxon>
        <taxon>Metazoa</taxon>
        <taxon>Ecdysozoa</taxon>
        <taxon>Arthropoda</taxon>
        <taxon>Hexapoda</taxon>
        <taxon>Insecta</taxon>
        <taxon>Pterygota</taxon>
        <taxon>Neoptera</taxon>
        <taxon>Polyneoptera</taxon>
        <taxon>Dictyoptera</taxon>
        <taxon>Blattodea</taxon>
        <taxon>Blattoidea</taxon>
        <taxon>Termitoidae</taxon>
        <taxon>Kalotermitidae</taxon>
        <taxon>Cryptotermitinae</taxon>
        <taxon>Cryptotermes</taxon>
    </lineage>
</organism>
<dbReference type="InterPro" id="IPR041426">
    <property type="entry name" value="Mos1_HTH"/>
</dbReference>
<sequence>MLSANVEGVNIKFLTKLGKSATETYNLLTEVYGDQCLSRTQVFEWFKKFMEGRKNVRNDPKLGCPSTAKTPENVEKVARIVQRDRRLSIRAISELTNINKESVRQILHDDLGMKKVYMWNDASWVLHHDNALSVKRYLAKKNIPVMEHPLYSPDLAPWDFFLFPKIKSALKGTRFESVDAVKGKATQLLKSITEDDLQHCFQQWKIRMEWCRDQGGDYIEGDNISIV</sequence>
<dbReference type="InterPro" id="IPR036397">
    <property type="entry name" value="RNaseH_sf"/>
</dbReference>
<dbReference type="PANTHER" id="PTHR46060:SF1">
    <property type="entry name" value="MARINER MOS1 TRANSPOSASE-LIKE PROTEIN"/>
    <property type="match status" value="1"/>
</dbReference>
<evidence type="ECO:0000313" key="3">
    <source>
        <dbReference type="Proteomes" id="UP000235965"/>
    </source>
</evidence>
<comment type="caution">
    <text evidence="2">The sequence shown here is derived from an EMBL/GenBank/DDBJ whole genome shotgun (WGS) entry which is preliminary data.</text>
</comment>
<dbReference type="Gene3D" id="3.30.420.10">
    <property type="entry name" value="Ribonuclease H-like superfamily/Ribonuclease H"/>
    <property type="match status" value="1"/>
</dbReference>
<reference evidence="2 3" key="1">
    <citation type="submission" date="2017-12" db="EMBL/GenBank/DDBJ databases">
        <title>Hemimetabolous genomes reveal molecular basis of termite eusociality.</title>
        <authorList>
            <person name="Harrison M.C."/>
            <person name="Jongepier E."/>
            <person name="Robertson H.M."/>
            <person name="Arning N."/>
            <person name="Bitard-Feildel T."/>
            <person name="Chao H."/>
            <person name="Childers C.P."/>
            <person name="Dinh H."/>
            <person name="Doddapaneni H."/>
            <person name="Dugan S."/>
            <person name="Gowin J."/>
            <person name="Greiner C."/>
            <person name="Han Y."/>
            <person name="Hu H."/>
            <person name="Hughes D.S.T."/>
            <person name="Huylmans A.-K."/>
            <person name="Kemena C."/>
            <person name="Kremer L.P.M."/>
            <person name="Lee S.L."/>
            <person name="Lopez-Ezquerra A."/>
            <person name="Mallet L."/>
            <person name="Monroy-Kuhn J.M."/>
            <person name="Moser A."/>
            <person name="Murali S.C."/>
            <person name="Muzny D.M."/>
            <person name="Otani S."/>
            <person name="Piulachs M.-D."/>
            <person name="Poelchau M."/>
            <person name="Qu J."/>
            <person name="Schaub F."/>
            <person name="Wada-Katsumata A."/>
            <person name="Worley K.C."/>
            <person name="Xie Q."/>
            <person name="Ylla G."/>
            <person name="Poulsen M."/>
            <person name="Gibbs R.A."/>
            <person name="Schal C."/>
            <person name="Richards S."/>
            <person name="Belles X."/>
            <person name="Korb J."/>
            <person name="Bornberg-Bauer E."/>
        </authorList>
    </citation>
    <scope>NUCLEOTIDE SEQUENCE [LARGE SCALE GENOMIC DNA]</scope>
    <source>
        <tissue evidence="2">Whole body</tissue>
    </source>
</reference>
<dbReference type="EMBL" id="NEVH01027063">
    <property type="protein sequence ID" value="PNF13990.1"/>
    <property type="molecule type" value="Genomic_DNA"/>
</dbReference>
<evidence type="ECO:0000259" key="1">
    <source>
        <dbReference type="Pfam" id="PF17906"/>
    </source>
</evidence>
<proteinExistence type="predicted"/>
<feature type="domain" description="Mos1 transposase HTH" evidence="1">
    <location>
        <begin position="13"/>
        <end position="52"/>
    </location>
</feature>
<dbReference type="InParanoid" id="A0A2J7PCC7"/>
<dbReference type="Proteomes" id="UP000235965">
    <property type="component" value="Unassembled WGS sequence"/>
</dbReference>
<evidence type="ECO:0000313" key="2">
    <source>
        <dbReference type="EMBL" id="PNF13990.1"/>
    </source>
</evidence>
<keyword evidence="3" id="KW-1185">Reference proteome</keyword>